<protein>
    <submittedName>
        <fullName evidence="2">CinA family protein</fullName>
    </submittedName>
</protein>
<dbReference type="EMBL" id="JAGFBM010000003">
    <property type="protein sequence ID" value="MBO3084375.1"/>
    <property type="molecule type" value="Genomic_DNA"/>
</dbReference>
<dbReference type="NCBIfam" id="TIGR00199">
    <property type="entry name" value="PncC_domain"/>
    <property type="match status" value="1"/>
</dbReference>
<gene>
    <name evidence="2" type="ORF">J4035_06955</name>
</gene>
<proteinExistence type="predicted"/>
<dbReference type="InterPro" id="IPR036653">
    <property type="entry name" value="CinA-like_C"/>
</dbReference>
<dbReference type="Gene3D" id="3.90.950.20">
    <property type="entry name" value="CinA-like"/>
    <property type="match status" value="1"/>
</dbReference>
<keyword evidence="3" id="KW-1185">Reference proteome</keyword>
<name>A0ABS3SF53_9CELL</name>
<evidence type="ECO:0000259" key="1">
    <source>
        <dbReference type="Pfam" id="PF02464"/>
    </source>
</evidence>
<dbReference type="RefSeq" id="WP_208213863.1">
    <property type="nucleotide sequence ID" value="NZ_CP074404.1"/>
</dbReference>
<evidence type="ECO:0000313" key="2">
    <source>
        <dbReference type="EMBL" id="MBO3084375.1"/>
    </source>
</evidence>
<sequence length="168" mass="16982">MPLASDLLASLAARRWSLAVAESLTGGLVCAALVDVPGASRVLRGAVVAYATDLKGALLDVDRTLLDVRGAVDPDVVAAMATGVRHRLGADVGLATTGVAGPGPQDGRPPGTVYVAVCTPDGTHVRSLRLAGDRARVRAQAVDAVLSLGVEIVRDRGESASIGGRSPS</sequence>
<organism evidence="2 3">
    <name type="scientific">Cellulomonas fengjieae</name>
    <dbReference type="NCBI Taxonomy" id="2819978"/>
    <lineage>
        <taxon>Bacteria</taxon>
        <taxon>Bacillati</taxon>
        <taxon>Actinomycetota</taxon>
        <taxon>Actinomycetes</taxon>
        <taxon>Micrococcales</taxon>
        <taxon>Cellulomonadaceae</taxon>
        <taxon>Cellulomonas</taxon>
    </lineage>
</organism>
<accession>A0ABS3SF53</accession>
<dbReference type="InterPro" id="IPR008136">
    <property type="entry name" value="CinA_C"/>
</dbReference>
<dbReference type="Pfam" id="PF02464">
    <property type="entry name" value="CinA"/>
    <property type="match status" value="1"/>
</dbReference>
<reference evidence="2 3" key="1">
    <citation type="submission" date="2021-03" db="EMBL/GenBank/DDBJ databases">
        <title>novel species in genus Cellulomonas.</title>
        <authorList>
            <person name="Zhang G."/>
        </authorList>
    </citation>
    <scope>NUCLEOTIDE SEQUENCE [LARGE SCALE GENOMIC DNA]</scope>
    <source>
        <strain evidence="3">zg-ZUI188</strain>
    </source>
</reference>
<comment type="caution">
    <text evidence="2">The sequence shown here is derived from an EMBL/GenBank/DDBJ whole genome shotgun (WGS) entry which is preliminary data.</text>
</comment>
<dbReference type="SUPFAM" id="SSF142433">
    <property type="entry name" value="CinA-like"/>
    <property type="match status" value="1"/>
</dbReference>
<evidence type="ECO:0000313" key="3">
    <source>
        <dbReference type="Proteomes" id="UP000678317"/>
    </source>
</evidence>
<dbReference type="Proteomes" id="UP000678317">
    <property type="component" value="Unassembled WGS sequence"/>
</dbReference>
<feature type="domain" description="CinA C-terminal" evidence="1">
    <location>
        <begin position="3"/>
        <end position="148"/>
    </location>
</feature>